<organism evidence="1 2">
    <name type="scientific">Paramuricea clavata</name>
    <name type="common">Red gorgonian</name>
    <name type="synonym">Violescent sea-whip</name>
    <dbReference type="NCBI Taxonomy" id="317549"/>
    <lineage>
        <taxon>Eukaryota</taxon>
        <taxon>Metazoa</taxon>
        <taxon>Cnidaria</taxon>
        <taxon>Anthozoa</taxon>
        <taxon>Octocorallia</taxon>
        <taxon>Malacalcyonacea</taxon>
        <taxon>Plexauridae</taxon>
        <taxon>Paramuricea</taxon>
    </lineage>
</organism>
<accession>A0A7D9K1M6</accession>
<name>A0A7D9K1M6_PARCT</name>
<gene>
    <name evidence="1" type="ORF">PACLA_8A078507</name>
</gene>
<dbReference type="Proteomes" id="UP001152795">
    <property type="component" value="Unassembled WGS sequence"/>
</dbReference>
<reference evidence="1" key="1">
    <citation type="submission" date="2020-04" db="EMBL/GenBank/DDBJ databases">
        <authorList>
            <person name="Alioto T."/>
            <person name="Alioto T."/>
            <person name="Gomez Garrido J."/>
        </authorList>
    </citation>
    <scope>NUCLEOTIDE SEQUENCE</scope>
    <source>
        <strain evidence="1">A484AB</strain>
    </source>
</reference>
<sequence>MTSCEVVLVNRNVIDSFRVGKDGCTYDTSVCVNSQAKWIKSNGLCLCSVSKPNLRNPTTRPGNDKGHGCIYSGSIRAGVGGSFNYCALGPFKLISYKRGESARKFSDIDNPKVVMNSCSLRHTQVKFPDNATEMEQQWLDESYVDLNVSNNAIYFKWKRSVPNLQGTIITFNLYCEVKISGIKHVQYYHRKCLRAKVLGIWSADAVSVQTERTKVSEPTTSGQPKSLQITTKTISSAIVTTTESNTVNVQSERAKVSVPTELTGVSVPTELKDVPSPTGLTKIFIPTEKTKIFVPTEQTKTSAPTERTVTSNQPISPHITTKSTLFVTLISAEQKNDGVEIDSVRGDN</sequence>
<evidence type="ECO:0000313" key="2">
    <source>
        <dbReference type="Proteomes" id="UP001152795"/>
    </source>
</evidence>
<dbReference type="OrthoDB" id="10514615at2759"/>
<keyword evidence="2" id="KW-1185">Reference proteome</keyword>
<dbReference type="EMBL" id="CACRXK020024551">
    <property type="protein sequence ID" value="CAB4038764.1"/>
    <property type="molecule type" value="Genomic_DNA"/>
</dbReference>
<comment type="caution">
    <text evidence="1">The sequence shown here is derived from an EMBL/GenBank/DDBJ whole genome shotgun (WGS) entry which is preliminary data.</text>
</comment>
<dbReference type="AlphaFoldDB" id="A0A7D9K1M6"/>
<proteinExistence type="predicted"/>
<protein>
    <submittedName>
        <fullName evidence="1">Uncharacterized protein</fullName>
    </submittedName>
</protein>
<evidence type="ECO:0000313" key="1">
    <source>
        <dbReference type="EMBL" id="CAB4038764.1"/>
    </source>
</evidence>